<dbReference type="PANTHER" id="PTHR11054">
    <property type="entry name" value="6-PHOSPHOGLUCONOLACTONASE"/>
    <property type="match status" value="1"/>
</dbReference>
<dbReference type="InterPro" id="IPR039104">
    <property type="entry name" value="6PGL"/>
</dbReference>
<sequence length="241" mass="26720">MRLVTVCKTVDLCDQKLVELIQTAVDGCKSDSFNVGLSGGSLVDVLCRVLPKIKTEWKKWHFFFCDERMVPFDDQESTFGAYKKKLIPNLSLSVDQFVTIDVNAKGNECAVDYESKLQNVRKLNGLPQFDLLFLGMGPDGHTCSIFPDHSLMSESTKWVAYIGDSPKPPPERVTFTFPVINNSKLALFAISGASKAGTLKEIFVEKKPLPAALVNPSEGDVHWVITEDSLPEVPDCFFGSH</sequence>
<dbReference type="InterPro" id="IPR005900">
    <property type="entry name" value="6-phosphogluconolactonase_DevB"/>
</dbReference>
<evidence type="ECO:0000256" key="3">
    <source>
        <dbReference type="ARBA" id="ARBA00010662"/>
    </source>
</evidence>
<dbReference type="SUPFAM" id="SSF100950">
    <property type="entry name" value="NagB/RpiA/CoA transferase-like"/>
    <property type="match status" value="1"/>
</dbReference>
<dbReference type="InterPro" id="IPR037171">
    <property type="entry name" value="NagB/RpiA_transferase-like"/>
</dbReference>
<dbReference type="FunFam" id="3.40.50.1360:FF:000005">
    <property type="entry name" value="6-phosphogluconolactonase"/>
    <property type="match status" value="1"/>
</dbReference>
<dbReference type="GO" id="GO:0017057">
    <property type="term" value="F:6-phosphogluconolactonase activity"/>
    <property type="evidence" value="ECO:0007669"/>
    <property type="project" value="UniProtKB-UniRule"/>
</dbReference>
<name>A0A443S4S5_9ACAR</name>
<feature type="domain" description="Glucosamine/galactosamine-6-phosphate isomerase" evidence="7">
    <location>
        <begin position="16"/>
        <end position="223"/>
    </location>
</feature>
<reference evidence="8 9" key="1">
    <citation type="journal article" date="2018" name="Gigascience">
        <title>Genomes of trombidid mites reveal novel predicted allergens and laterally-transferred genes associated with secondary metabolism.</title>
        <authorList>
            <person name="Dong X."/>
            <person name="Chaisiri K."/>
            <person name="Xia D."/>
            <person name="Armstrong S.D."/>
            <person name="Fang Y."/>
            <person name="Donnelly M.J."/>
            <person name="Kadowaki T."/>
            <person name="McGarry J.W."/>
            <person name="Darby A.C."/>
            <person name="Makepeace B.L."/>
        </authorList>
    </citation>
    <scope>NUCLEOTIDE SEQUENCE [LARGE SCALE GENOMIC DNA]</scope>
    <source>
        <strain evidence="8">UoL-UT</strain>
    </source>
</reference>
<dbReference type="CDD" id="cd01400">
    <property type="entry name" value="6PGL"/>
    <property type="match status" value="1"/>
</dbReference>
<evidence type="ECO:0000259" key="7">
    <source>
        <dbReference type="Pfam" id="PF01182"/>
    </source>
</evidence>
<gene>
    <name evidence="8" type="ORF">B4U80_06803</name>
</gene>
<keyword evidence="5 6" id="KW-0378">Hydrolase</keyword>
<keyword evidence="9" id="KW-1185">Reference proteome</keyword>
<dbReference type="NCBIfam" id="TIGR01198">
    <property type="entry name" value="pgl"/>
    <property type="match status" value="1"/>
</dbReference>
<comment type="similarity">
    <text evidence="3 6">Belongs to the glucosamine/galactosamine-6-phosphate isomerase family. 6-phosphogluconolactonase subfamily.</text>
</comment>
<dbReference type="PANTHER" id="PTHR11054:SF0">
    <property type="entry name" value="6-PHOSPHOGLUCONOLACTONASE"/>
    <property type="match status" value="1"/>
</dbReference>
<evidence type="ECO:0000256" key="5">
    <source>
        <dbReference type="ARBA" id="ARBA00022801"/>
    </source>
</evidence>
<dbReference type="EC" id="3.1.1.31" evidence="4 6"/>
<evidence type="ECO:0000256" key="2">
    <source>
        <dbReference type="ARBA" id="ARBA00004961"/>
    </source>
</evidence>
<dbReference type="GO" id="GO:0005975">
    <property type="term" value="P:carbohydrate metabolic process"/>
    <property type="evidence" value="ECO:0007669"/>
    <property type="project" value="UniProtKB-UniRule"/>
</dbReference>
<comment type="function">
    <text evidence="6">Hydrolysis of 6-phosphogluconolactone to 6-phosphogluconate.</text>
</comment>
<evidence type="ECO:0000256" key="1">
    <source>
        <dbReference type="ARBA" id="ARBA00000832"/>
    </source>
</evidence>
<dbReference type="GO" id="GO:0006098">
    <property type="term" value="P:pentose-phosphate shunt"/>
    <property type="evidence" value="ECO:0007669"/>
    <property type="project" value="UniProtKB-UniPathway"/>
</dbReference>
<dbReference type="Pfam" id="PF01182">
    <property type="entry name" value="Glucosamine_iso"/>
    <property type="match status" value="1"/>
</dbReference>
<protein>
    <recommendedName>
        <fullName evidence="4 6">6-phosphogluconolactonase</fullName>
        <shortName evidence="6">6PGL</shortName>
        <ecNumber evidence="4 6">3.1.1.31</ecNumber>
    </recommendedName>
</protein>
<dbReference type="AlphaFoldDB" id="A0A443S4S5"/>
<dbReference type="STRING" id="299467.A0A443S4S5"/>
<organism evidence="8 9">
    <name type="scientific">Leptotrombidium deliense</name>
    <dbReference type="NCBI Taxonomy" id="299467"/>
    <lineage>
        <taxon>Eukaryota</taxon>
        <taxon>Metazoa</taxon>
        <taxon>Ecdysozoa</taxon>
        <taxon>Arthropoda</taxon>
        <taxon>Chelicerata</taxon>
        <taxon>Arachnida</taxon>
        <taxon>Acari</taxon>
        <taxon>Acariformes</taxon>
        <taxon>Trombidiformes</taxon>
        <taxon>Prostigmata</taxon>
        <taxon>Anystina</taxon>
        <taxon>Parasitengona</taxon>
        <taxon>Trombiculoidea</taxon>
        <taxon>Trombiculidae</taxon>
        <taxon>Leptotrombidium</taxon>
    </lineage>
</organism>
<dbReference type="Gene3D" id="3.40.50.1360">
    <property type="match status" value="1"/>
</dbReference>
<evidence type="ECO:0000313" key="9">
    <source>
        <dbReference type="Proteomes" id="UP000288716"/>
    </source>
</evidence>
<evidence type="ECO:0000313" key="8">
    <source>
        <dbReference type="EMBL" id="RWS22530.1"/>
    </source>
</evidence>
<dbReference type="EMBL" id="NCKV01008516">
    <property type="protein sequence ID" value="RWS22530.1"/>
    <property type="molecule type" value="Genomic_DNA"/>
</dbReference>
<evidence type="ECO:0000256" key="6">
    <source>
        <dbReference type="RuleBase" id="RU365095"/>
    </source>
</evidence>
<dbReference type="UniPathway" id="UPA00115">
    <property type="reaction ID" value="UER00409"/>
</dbReference>
<evidence type="ECO:0000256" key="4">
    <source>
        <dbReference type="ARBA" id="ARBA00013198"/>
    </source>
</evidence>
<dbReference type="VEuPathDB" id="VectorBase:LDEU009509"/>
<comment type="caution">
    <text evidence="8">The sequence shown here is derived from an EMBL/GenBank/DDBJ whole genome shotgun (WGS) entry which is preliminary data.</text>
</comment>
<comment type="pathway">
    <text evidence="2 6">Carbohydrate degradation; pentose phosphate pathway; D-ribulose 5-phosphate from D-glucose 6-phosphate (oxidative stage): step 2/3.</text>
</comment>
<dbReference type="OrthoDB" id="432544at2759"/>
<dbReference type="Proteomes" id="UP000288716">
    <property type="component" value="Unassembled WGS sequence"/>
</dbReference>
<dbReference type="InterPro" id="IPR006148">
    <property type="entry name" value="Glc/Gal-6P_isomerase"/>
</dbReference>
<comment type="catalytic activity">
    <reaction evidence="1 6">
        <text>6-phospho-D-glucono-1,5-lactone + H2O = 6-phospho-D-gluconate + H(+)</text>
        <dbReference type="Rhea" id="RHEA:12556"/>
        <dbReference type="ChEBI" id="CHEBI:15377"/>
        <dbReference type="ChEBI" id="CHEBI:15378"/>
        <dbReference type="ChEBI" id="CHEBI:57955"/>
        <dbReference type="ChEBI" id="CHEBI:58759"/>
        <dbReference type="EC" id="3.1.1.31"/>
    </reaction>
</comment>
<accession>A0A443S4S5</accession>
<proteinExistence type="inferred from homology"/>